<dbReference type="AlphaFoldDB" id="A0A0F9WLK7"/>
<sequence length="72" mass="8463">MNSLYLNVPLEAVRGARQTRRFIEERVGWYEEMRKKVIREMGAKGFPPNMVEDAVASCEAMLEFYEDLLETF</sequence>
<name>A0A0F9WLK7_9ZZZZ</name>
<proteinExistence type="predicted"/>
<gene>
    <name evidence="1" type="ORF">LCGC14_0264840</name>
</gene>
<evidence type="ECO:0000313" key="1">
    <source>
        <dbReference type="EMBL" id="KKN86921.1"/>
    </source>
</evidence>
<organism evidence="1">
    <name type="scientific">marine sediment metagenome</name>
    <dbReference type="NCBI Taxonomy" id="412755"/>
    <lineage>
        <taxon>unclassified sequences</taxon>
        <taxon>metagenomes</taxon>
        <taxon>ecological metagenomes</taxon>
    </lineage>
</organism>
<comment type="caution">
    <text evidence="1">The sequence shown here is derived from an EMBL/GenBank/DDBJ whole genome shotgun (WGS) entry which is preliminary data.</text>
</comment>
<accession>A0A0F9WLK7</accession>
<reference evidence="1" key="1">
    <citation type="journal article" date="2015" name="Nature">
        <title>Complex archaea that bridge the gap between prokaryotes and eukaryotes.</title>
        <authorList>
            <person name="Spang A."/>
            <person name="Saw J.H."/>
            <person name="Jorgensen S.L."/>
            <person name="Zaremba-Niedzwiedzka K."/>
            <person name="Martijn J."/>
            <person name="Lind A.E."/>
            <person name="van Eijk R."/>
            <person name="Schleper C."/>
            <person name="Guy L."/>
            <person name="Ettema T.J."/>
        </authorList>
    </citation>
    <scope>NUCLEOTIDE SEQUENCE</scope>
</reference>
<protein>
    <submittedName>
        <fullName evidence="1">Uncharacterized protein</fullName>
    </submittedName>
</protein>
<dbReference type="EMBL" id="LAZR01000143">
    <property type="protein sequence ID" value="KKN86921.1"/>
    <property type="molecule type" value="Genomic_DNA"/>
</dbReference>